<sequence>MAIFDIRQVTQARVVTQILTRASTTITAVVTLGGGPVSGIPDPVTTADPAPPAAAPPPATSTTSTLTNEQLGAILGSVIGFVVILLPLCYCCLRRRPAPPRRHMHHWHGDGYDDSSSDDVTEIVVDRQGRDAWAGQRPPIPVRQGPVLVPAPPRIPPMRHAPYRQTRHPQIGGTRRYP</sequence>
<accession>A0AAJ0HNU9</accession>
<reference evidence="3" key="1">
    <citation type="journal article" date="2023" name="Mol. Phylogenet. Evol.">
        <title>Genome-scale phylogeny and comparative genomics of the fungal order Sordariales.</title>
        <authorList>
            <person name="Hensen N."/>
            <person name="Bonometti L."/>
            <person name="Westerberg I."/>
            <person name="Brannstrom I.O."/>
            <person name="Guillou S."/>
            <person name="Cros-Aarteil S."/>
            <person name="Calhoun S."/>
            <person name="Haridas S."/>
            <person name="Kuo A."/>
            <person name="Mondo S."/>
            <person name="Pangilinan J."/>
            <person name="Riley R."/>
            <person name="LaButti K."/>
            <person name="Andreopoulos B."/>
            <person name="Lipzen A."/>
            <person name="Chen C."/>
            <person name="Yan M."/>
            <person name="Daum C."/>
            <person name="Ng V."/>
            <person name="Clum A."/>
            <person name="Steindorff A."/>
            <person name="Ohm R.A."/>
            <person name="Martin F."/>
            <person name="Silar P."/>
            <person name="Natvig D.O."/>
            <person name="Lalanne C."/>
            <person name="Gautier V."/>
            <person name="Ament-Velasquez S.L."/>
            <person name="Kruys A."/>
            <person name="Hutchinson M.I."/>
            <person name="Powell A.J."/>
            <person name="Barry K."/>
            <person name="Miller A.N."/>
            <person name="Grigoriev I.V."/>
            <person name="Debuchy R."/>
            <person name="Gladieux P."/>
            <person name="Hiltunen Thoren M."/>
            <person name="Johannesson H."/>
        </authorList>
    </citation>
    <scope>NUCLEOTIDE SEQUENCE</scope>
    <source>
        <strain evidence="3">CBS 955.72</strain>
    </source>
</reference>
<feature type="transmembrane region" description="Helical" evidence="2">
    <location>
        <begin position="71"/>
        <end position="93"/>
    </location>
</feature>
<keyword evidence="2" id="KW-1133">Transmembrane helix</keyword>
<protein>
    <submittedName>
        <fullName evidence="3">Uncharacterized protein</fullName>
    </submittedName>
</protein>
<feature type="compositionally biased region" description="Pro residues" evidence="1">
    <location>
        <begin position="49"/>
        <end position="59"/>
    </location>
</feature>
<dbReference type="EMBL" id="JAUIQD010000003">
    <property type="protein sequence ID" value="KAK3358194.1"/>
    <property type="molecule type" value="Genomic_DNA"/>
</dbReference>
<keyword evidence="4" id="KW-1185">Reference proteome</keyword>
<keyword evidence="2" id="KW-0472">Membrane</keyword>
<name>A0AAJ0HNU9_9PEZI</name>
<feature type="region of interest" description="Disordered" evidence="1">
    <location>
        <begin position="133"/>
        <end position="178"/>
    </location>
</feature>
<evidence type="ECO:0000313" key="4">
    <source>
        <dbReference type="Proteomes" id="UP001275084"/>
    </source>
</evidence>
<comment type="caution">
    <text evidence="3">The sequence shown here is derived from an EMBL/GenBank/DDBJ whole genome shotgun (WGS) entry which is preliminary data.</text>
</comment>
<proteinExistence type="predicted"/>
<evidence type="ECO:0000313" key="3">
    <source>
        <dbReference type="EMBL" id="KAK3358194.1"/>
    </source>
</evidence>
<feature type="region of interest" description="Disordered" evidence="1">
    <location>
        <begin position="40"/>
        <end position="64"/>
    </location>
</feature>
<dbReference type="AlphaFoldDB" id="A0AAJ0HNU9"/>
<reference evidence="3" key="2">
    <citation type="submission" date="2023-06" db="EMBL/GenBank/DDBJ databases">
        <authorList>
            <consortium name="Lawrence Berkeley National Laboratory"/>
            <person name="Haridas S."/>
            <person name="Hensen N."/>
            <person name="Bonometti L."/>
            <person name="Westerberg I."/>
            <person name="Brannstrom I.O."/>
            <person name="Guillou S."/>
            <person name="Cros-Aarteil S."/>
            <person name="Calhoun S."/>
            <person name="Kuo A."/>
            <person name="Mondo S."/>
            <person name="Pangilinan J."/>
            <person name="Riley R."/>
            <person name="Labutti K."/>
            <person name="Andreopoulos B."/>
            <person name="Lipzen A."/>
            <person name="Chen C."/>
            <person name="Yanf M."/>
            <person name="Daum C."/>
            <person name="Ng V."/>
            <person name="Clum A."/>
            <person name="Steindorff A."/>
            <person name="Ohm R."/>
            <person name="Martin F."/>
            <person name="Silar P."/>
            <person name="Natvig D."/>
            <person name="Lalanne C."/>
            <person name="Gautier V."/>
            <person name="Ament-Velasquez S.L."/>
            <person name="Kruys A."/>
            <person name="Hutchinson M.I."/>
            <person name="Powell A.J."/>
            <person name="Barry K."/>
            <person name="Miller A.N."/>
            <person name="Grigoriev I.V."/>
            <person name="Debuchy R."/>
            <person name="Gladieux P."/>
            <person name="Thoren M.H."/>
            <person name="Johannesson H."/>
        </authorList>
    </citation>
    <scope>NUCLEOTIDE SEQUENCE</scope>
    <source>
        <strain evidence="3">CBS 955.72</strain>
    </source>
</reference>
<evidence type="ECO:0000256" key="2">
    <source>
        <dbReference type="SAM" id="Phobius"/>
    </source>
</evidence>
<organism evidence="3 4">
    <name type="scientific">Lasiosphaeria hispida</name>
    <dbReference type="NCBI Taxonomy" id="260671"/>
    <lineage>
        <taxon>Eukaryota</taxon>
        <taxon>Fungi</taxon>
        <taxon>Dikarya</taxon>
        <taxon>Ascomycota</taxon>
        <taxon>Pezizomycotina</taxon>
        <taxon>Sordariomycetes</taxon>
        <taxon>Sordariomycetidae</taxon>
        <taxon>Sordariales</taxon>
        <taxon>Lasiosphaeriaceae</taxon>
        <taxon>Lasiosphaeria</taxon>
    </lineage>
</organism>
<dbReference type="Proteomes" id="UP001275084">
    <property type="component" value="Unassembled WGS sequence"/>
</dbReference>
<keyword evidence="2" id="KW-0812">Transmembrane</keyword>
<gene>
    <name evidence="3" type="ORF">B0T25DRAFT_567428</name>
</gene>
<evidence type="ECO:0000256" key="1">
    <source>
        <dbReference type="SAM" id="MobiDB-lite"/>
    </source>
</evidence>